<keyword evidence="2" id="KW-1185">Reference proteome</keyword>
<organism evidence="1 2">
    <name type="scientific">Setomelanomma holmii</name>
    <dbReference type="NCBI Taxonomy" id="210430"/>
    <lineage>
        <taxon>Eukaryota</taxon>
        <taxon>Fungi</taxon>
        <taxon>Dikarya</taxon>
        <taxon>Ascomycota</taxon>
        <taxon>Pezizomycotina</taxon>
        <taxon>Dothideomycetes</taxon>
        <taxon>Pleosporomycetidae</taxon>
        <taxon>Pleosporales</taxon>
        <taxon>Pleosporineae</taxon>
        <taxon>Phaeosphaeriaceae</taxon>
        <taxon>Setomelanomma</taxon>
    </lineage>
</organism>
<accession>A0A9P4HKT9</accession>
<sequence>MQVRVSLYSLCNAQPVTACCDYSCGPQLGPQCDAFARTSRAAEVEGFSSYNREYRIGFHSRTAASLPDTSSCHHQNLDLICSGEAVRLTLQEPRFVNLPAPVPGGPGWRPILMLRNEISPPKSLGEATMSTRNGGKSGSWGFTTRQVACDSASLRDQSQFAACICA</sequence>
<evidence type="ECO:0000313" key="1">
    <source>
        <dbReference type="EMBL" id="KAF2035017.1"/>
    </source>
</evidence>
<evidence type="ECO:0000313" key="2">
    <source>
        <dbReference type="Proteomes" id="UP000799777"/>
    </source>
</evidence>
<name>A0A9P4HKT9_9PLEO</name>
<dbReference type="AlphaFoldDB" id="A0A9P4HKT9"/>
<comment type="caution">
    <text evidence="1">The sequence shown here is derived from an EMBL/GenBank/DDBJ whole genome shotgun (WGS) entry which is preliminary data.</text>
</comment>
<reference evidence="1" key="1">
    <citation type="journal article" date="2020" name="Stud. Mycol.">
        <title>101 Dothideomycetes genomes: a test case for predicting lifestyles and emergence of pathogens.</title>
        <authorList>
            <person name="Haridas S."/>
            <person name="Albert R."/>
            <person name="Binder M."/>
            <person name="Bloem J."/>
            <person name="Labutti K."/>
            <person name="Salamov A."/>
            <person name="Andreopoulos B."/>
            <person name="Baker S."/>
            <person name="Barry K."/>
            <person name="Bills G."/>
            <person name="Bluhm B."/>
            <person name="Cannon C."/>
            <person name="Castanera R."/>
            <person name="Culley D."/>
            <person name="Daum C."/>
            <person name="Ezra D."/>
            <person name="Gonzalez J."/>
            <person name="Henrissat B."/>
            <person name="Kuo A."/>
            <person name="Liang C."/>
            <person name="Lipzen A."/>
            <person name="Lutzoni F."/>
            <person name="Magnuson J."/>
            <person name="Mondo S."/>
            <person name="Nolan M."/>
            <person name="Ohm R."/>
            <person name="Pangilinan J."/>
            <person name="Park H.-J."/>
            <person name="Ramirez L."/>
            <person name="Alfaro M."/>
            <person name="Sun H."/>
            <person name="Tritt A."/>
            <person name="Yoshinaga Y."/>
            <person name="Zwiers L.-H."/>
            <person name="Turgeon B."/>
            <person name="Goodwin S."/>
            <person name="Spatafora J."/>
            <person name="Crous P."/>
            <person name="Grigoriev I."/>
        </authorList>
    </citation>
    <scope>NUCLEOTIDE SEQUENCE</scope>
    <source>
        <strain evidence="1">CBS 110217</strain>
    </source>
</reference>
<protein>
    <submittedName>
        <fullName evidence="1">Uncharacterized protein</fullName>
    </submittedName>
</protein>
<proteinExistence type="predicted"/>
<gene>
    <name evidence="1" type="ORF">EK21DRAFT_85117</name>
</gene>
<dbReference type="Proteomes" id="UP000799777">
    <property type="component" value="Unassembled WGS sequence"/>
</dbReference>
<dbReference type="EMBL" id="ML978159">
    <property type="protein sequence ID" value="KAF2035017.1"/>
    <property type="molecule type" value="Genomic_DNA"/>
</dbReference>